<evidence type="ECO:0000313" key="2">
    <source>
        <dbReference type="Proteomes" id="UP000261811"/>
    </source>
</evidence>
<reference evidence="1 2" key="1">
    <citation type="submission" date="2018-08" db="EMBL/GenBank/DDBJ databases">
        <title>Actinomadura jelena sp. nov., a novel Actinomycete isolated from soil in Chad.</title>
        <authorList>
            <person name="Shi L."/>
        </authorList>
    </citation>
    <scope>NUCLEOTIDE SEQUENCE [LARGE SCALE GENOMIC DNA]</scope>
    <source>
        <strain evidence="1 2">NEAU-G17</strain>
    </source>
</reference>
<dbReference type="AlphaFoldDB" id="A0A372J933"/>
<keyword evidence="2" id="KW-1185">Reference proteome</keyword>
<proteinExistence type="predicted"/>
<organism evidence="1 2">
    <name type="scientific">Actinomadura logoneensis</name>
    <dbReference type="NCBI Taxonomy" id="2293572"/>
    <lineage>
        <taxon>Bacteria</taxon>
        <taxon>Bacillati</taxon>
        <taxon>Actinomycetota</taxon>
        <taxon>Actinomycetes</taxon>
        <taxon>Streptosporangiales</taxon>
        <taxon>Thermomonosporaceae</taxon>
        <taxon>Actinomadura</taxon>
    </lineage>
</organism>
<sequence>MPEVAGVLLNNREDEPTDVILATPPGPGLTTGLDPAEADSESYTYWVLSECVSAYRQQFPDASEEGWILIHMETSGLDMRDIDAPIRGLVRFFGEERR</sequence>
<protein>
    <submittedName>
        <fullName evidence="1">Uncharacterized protein</fullName>
    </submittedName>
</protein>
<comment type="caution">
    <text evidence="1">The sequence shown here is derived from an EMBL/GenBank/DDBJ whole genome shotgun (WGS) entry which is preliminary data.</text>
</comment>
<evidence type="ECO:0000313" key="1">
    <source>
        <dbReference type="EMBL" id="RFU36500.1"/>
    </source>
</evidence>
<dbReference type="Proteomes" id="UP000261811">
    <property type="component" value="Unassembled WGS sequence"/>
</dbReference>
<gene>
    <name evidence="1" type="ORF">DZF91_37875</name>
</gene>
<name>A0A372J933_9ACTN</name>
<dbReference type="EMBL" id="QURH01001048">
    <property type="protein sequence ID" value="RFU36500.1"/>
    <property type="molecule type" value="Genomic_DNA"/>
</dbReference>
<accession>A0A372J933</accession>